<keyword evidence="1" id="KW-0472">Membrane</keyword>
<gene>
    <name evidence="2" type="ORF">ISP13_06625</name>
</gene>
<sequence length="318" mass="35028">MFQGIKRLWSGSDPVEFESAFGMAESVERLRAATRRWGVFSVSQEAASGTVKESRVSLQRVIPMVGNSFKPFYVGHFEQRGHKVVLTGRFTLNWFVKLFMGFWFGFCTLFVATGLIAAIHSPKSAPVSLAGIGMLLAGAAMVRLGGWLSRNDQAWLSNVIRIALNVPVAGPQIGAFADVHGTPQSNKTPRVILIVTAVLALSGVMGCISAFTGIQSYQSNMAHSVIRHYADMRLRYVAAIYGVSMLALAYGVYRRRLLAWRFGFVALVGGFIMQTIALLMGPDLGNARIPAIFFCAISAVIMAVWGRWWYAQRVHFHE</sequence>
<comment type="caution">
    <text evidence="2">The sequence shown here is derived from an EMBL/GenBank/DDBJ whole genome shotgun (WGS) entry which is preliminary data.</text>
</comment>
<keyword evidence="3" id="KW-1185">Reference proteome</keyword>
<keyword evidence="1" id="KW-0812">Transmembrane</keyword>
<evidence type="ECO:0000256" key="1">
    <source>
        <dbReference type="SAM" id="Phobius"/>
    </source>
</evidence>
<organism evidence="2 3">
    <name type="scientific">Dyella lipolytica</name>
    <dbReference type="NCBI Taxonomy" id="1867835"/>
    <lineage>
        <taxon>Bacteria</taxon>
        <taxon>Pseudomonadati</taxon>
        <taxon>Pseudomonadota</taxon>
        <taxon>Gammaproteobacteria</taxon>
        <taxon>Lysobacterales</taxon>
        <taxon>Rhodanobacteraceae</taxon>
        <taxon>Dyella</taxon>
    </lineage>
</organism>
<keyword evidence="1" id="KW-1133">Transmembrane helix</keyword>
<dbReference type="EMBL" id="JADIKG010000011">
    <property type="protein sequence ID" value="MFK2873204.1"/>
    <property type="molecule type" value="Genomic_DNA"/>
</dbReference>
<evidence type="ECO:0000313" key="3">
    <source>
        <dbReference type="Proteomes" id="UP001620405"/>
    </source>
</evidence>
<reference evidence="2 3" key="1">
    <citation type="submission" date="2020-10" db="EMBL/GenBank/DDBJ databases">
        <title>Phylogeny of dyella-like bacteria.</title>
        <authorList>
            <person name="Fu J."/>
        </authorList>
    </citation>
    <scope>NUCLEOTIDE SEQUENCE [LARGE SCALE GENOMIC DNA]</scope>
    <source>
        <strain evidence="2 3">DHOB07</strain>
    </source>
</reference>
<proteinExistence type="predicted"/>
<evidence type="ECO:0000313" key="2">
    <source>
        <dbReference type="EMBL" id="MFK2873204.1"/>
    </source>
</evidence>
<dbReference type="Proteomes" id="UP001620405">
    <property type="component" value="Unassembled WGS sequence"/>
</dbReference>
<feature type="transmembrane region" description="Helical" evidence="1">
    <location>
        <begin position="191"/>
        <end position="214"/>
    </location>
</feature>
<name>A0ABW8ITB4_9GAMM</name>
<feature type="transmembrane region" description="Helical" evidence="1">
    <location>
        <begin position="125"/>
        <end position="144"/>
    </location>
</feature>
<protein>
    <submittedName>
        <fullName evidence="2">Uncharacterized protein</fullName>
    </submittedName>
</protein>
<feature type="transmembrane region" description="Helical" evidence="1">
    <location>
        <begin position="234"/>
        <end position="253"/>
    </location>
</feature>
<accession>A0ABW8ITB4</accession>
<feature type="transmembrane region" description="Helical" evidence="1">
    <location>
        <begin position="98"/>
        <end position="119"/>
    </location>
</feature>
<feature type="transmembrane region" description="Helical" evidence="1">
    <location>
        <begin position="287"/>
        <end position="310"/>
    </location>
</feature>
<feature type="transmembrane region" description="Helical" evidence="1">
    <location>
        <begin position="260"/>
        <end position="281"/>
    </location>
</feature>